<dbReference type="Proteomes" id="UP000770661">
    <property type="component" value="Unassembled WGS sequence"/>
</dbReference>
<sequence length="256" mass="27498">MINYLSLTKPTPSRVTHPTYAHPFSVKKPASDSTYCPNTQDFPLAGGGSGRARRGGVAGAWDEGATGRGASGGKMGGKQRGVDKYGQDVLVLTPRGCGAACLWFVVTVPGGRASHPLPYSLGVASMNTAQPAPQAAFRHFRVSRCAWKSCSEYYFRSSPLGSLYIIQGTLLTPSDLLATCRRGPGHFSPPPPLSVISGRRHWQAAACSEQDNAGPWEVPAWLWLLLSPWKWLPSIFSLPHTSIAVIAANRFMMTDG</sequence>
<dbReference type="AlphaFoldDB" id="A0A8J4XNU5"/>
<evidence type="ECO:0000313" key="3">
    <source>
        <dbReference type="Proteomes" id="UP000770661"/>
    </source>
</evidence>
<organism evidence="2 3">
    <name type="scientific">Chionoecetes opilio</name>
    <name type="common">Atlantic snow crab</name>
    <name type="synonym">Cancer opilio</name>
    <dbReference type="NCBI Taxonomy" id="41210"/>
    <lineage>
        <taxon>Eukaryota</taxon>
        <taxon>Metazoa</taxon>
        <taxon>Ecdysozoa</taxon>
        <taxon>Arthropoda</taxon>
        <taxon>Crustacea</taxon>
        <taxon>Multicrustacea</taxon>
        <taxon>Malacostraca</taxon>
        <taxon>Eumalacostraca</taxon>
        <taxon>Eucarida</taxon>
        <taxon>Decapoda</taxon>
        <taxon>Pleocyemata</taxon>
        <taxon>Brachyura</taxon>
        <taxon>Eubrachyura</taxon>
        <taxon>Majoidea</taxon>
        <taxon>Majidae</taxon>
        <taxon>Chionoecetes</taxon>
    </lineage>
</organism>
<gene>
    <name evidence="2" type="ORF">GWK47_021856</name>
</gene>
<feature type="region of interest" description="Disordered" evidence="1">
    <location>
        <begin position="38"/>
        <end position="81"/>
    </location>
</feature>
<keyword evidence="3" id="KW-1185">Reference proteome</keyword>
<name>A0A8J4XNU5_CHIOP</name>
<dbReference type="EMBL" id="JACEEZ010023789">
    <property type="protein sequence ID" value="KAG0710887.1"/>
    <property type="molecule type" value="Genomic_DNA"/>
</dbReference>
<feature type="compositionally biased region" description="Gly residues" evidence="1">
    <location>
        <begin position="66"/>
        <end position="79"/>
    </location>
</feature>
<reference evidence="2" key="1">
    <citation type="submission" date="2020-07" db="EMBL/GenBank/DDBJ databases">
        <title>The High-quality genome of the commercially important snow crab, Chionoecetes opilio.</title>
        <authorList>
            <person name="Jeong J.-H."/>
            <person name="Ryu S."/>
        </authorList>
    </citation>
    <scope>NUCLEOTIDE SEQUENCE</scope>
    <source>
        <strain evidence="2">MADBK_172401_WGS</strain>
        <tissue evidence="2">Digestive gland</tissue>
    </source>
</reference>
<evidence type="ECO:0000256" key="1">
    <source>
        <dbReference type="SAM" id="MobiDB-lite"/>
    </source>
</evidence>
<accession>A0A8J4XNU5</accession>
<evidence type="ECO:0000313" key="2">
    <source>
        <dbReference type="EMBL" id="KAG0710887.1"/>
    </source>
</evidence>
<proteinExistence type="predicted"/>
<comment type="caution">
    <text evidence="2">The sequence shown here is derived from an EMBL/GenBank/DDBJ whole genome shotgun (WGS) entry which is preliminary data.</text>
</comment>
<protein>
    <submittedName>
        <fullName evidence="2">Uncharacterized protein</fullName>
    </submittedName>
</protein>